<protein>
    <submittedName>
        <fullName evidence="2">Uncharacterized protein</fullName>
    </submittedName>
</protein>
<feature type="compositionally biased region" description="Low complexity" evidence="1">
    <location>
        <begin position="149"/>
        <end position="160"/>
    </location>
</feature>
<keyword evidence="3" id="KW-1185">Reference proteome</keyword>
<feature type="region of interest" description="Disordered" evidence="1">
    <location>
        <begin position="180"/>
        <end position="210"/>
    </location>
</feature>
<feature type="region of interest" description="Disordered" evidence="1">
    <location>
        <begin position="145"/>
        <end position="167"/>
    </location>
</feature>
<gene>
    <name evidence="2" type="ORF">ADUPG1_003581</name>
</gene>
<dbReference type="EMBL" id="BQXS01004942">
    <property type="protein sequence ID" value="GKT37643.1"/>
    <property type="molecule type" value="Genomic_DNA"/>
</dbReference>
<proteinExistence type="predicted"/>
<evidence type="ECO:0000256" key="1">
    <source>
        <dbReference type="SAM" id="MobiDB-lite"/>
    </source>
</evidence>
<evidence type="ECO:0000313" key="3">
    <source>
        <dbReference type="Proteomes" id="UP001057375"/>
    </source>
</evidence>
<comment type="caution">
    <text evidence="2">The sequence shown here is derived from an EMBL/GenBank/DDBJ whole genome shotgun (WGS) entry which is preliminary data.</text>
</comment>
<reference evidence="2" key="1">
    <citation type="submission" date="2022-03" db="EMBL/GenBank/DDBJ databases">
        <title>Draft genome sequence of Aduncisulcus paluster, a free-living microaerophilic Fornicata.</title>
        <authorList>
            <person name="Yuyama I."/>
            <person name="Kume K."/>
            <person name="Tamura T."/>
            <person name="Inagaki Y."/>
            <person name="Hashimoto T."/>
        </authorList>
    </citation>
    <scope>NUCLEOTIDE SEQUENCE</scope>
    <source>
        <strain evidence="2">NY0171</strain>
    </source>
</reference>
<feature type="region of interest" description="Disordered" evidence="1">
    <location>
        <begin position="88"/>
        <end position="124"/>
    </location>
</feature>
<feature type="compositionally biased region" description="Basic and acidic residues" evidence="1">
    <location>
        <begin position="88"/>
        <end position="103"/>
    </location>
</feature>
<organism evidence="2 3">
    <name type="scientific">Aduncisulcus paluster</name>
    <dbReference type="NCBI Taxonomy" id="2918883"/>
    <lineage>
        <taxon>Eukaryota</taxon>
        <taxon>Metamonada</taxon>
        <taxon>Carpediemonas-like organisms</taxon>
        <taxon>Aduncisulcus</taxon>
    </lineage>
</organism>
<feature type="non-terminal residue" evidence="2">
    <location>
        <position position="210"/>
    </location>
</feature>
<name>A0ABQ5KZ02_9EUKA</name>
<accession>A0ABQ5KZ02</accession>
<feature type="non-terminal residue" evidence="2">
    <location>
        <position position="1"/>
    </location>
</feature>
<dbReference type="Proteomes" id="UP001057375">
    <property type="component" value="Unassembled WGS sequence"/>
</dbReference>
<evidence type="ECO:0000313" key="2">
    <source>
        <dbReference type="EMBL" id="GKT37643.1"/>
    </source>
</evidence>
<sequence>GVVQLLFALFIPPPPPPISLLPPVPLTSLPSISCLLFSLALLIDMLDRASRETIGYSLQKCSIADGIVSIRSKKEMIIQLCWKERRQAEREEETRRGGEEKGRGVGTLFSSVDNDPKLSVDDTVMPQTFSRSSVSIAKSETTVTTGAVSESQSQSQSQHSNVVTILPSVKGREPIRVVLKKELDTSAHPVSMPVLSTDQKDEQGPRSIPS</sequence>